<proteinExistence type="predicted"/>
<keyword evidence="1" id="KW-0732">Signal</keyword>
<dbReference type="NCBIfam" id="TIGR04433">
    <property type="entry name" value="UrcA_uranyl"/>
    <property type="match status" value="1"/>
</dbReference>
<evidence type="ECO:0000256" key="1">
    <source>
        <dbReference type="SAM" id="SignalP"/>
    </source>
</evidence>
<dbReference type="AlphaFoldDB" id="A0A6I4T545"/>
<dbReference type="InterPro" id="IPR030972">
    <property type="entry name" value="UrcA_uranyl"/>
</dbReference>
<organism evidence="2 3">
    <name type="scientific">Altericroceibacterium endophyticum</name>
    <dbReference type="NCBI Taxonomy" id="1808508"/>
    <lineage>
        <taxon>Bacteria</taxon>
        <taxon>Pseudomonadati</taxon>
        <taxon>Pseudomonadota</taxon>
        <taxon>Alphaproteobacteria</taxon>
        <taxon>Sphingomonadales</taxon>
        <taxon>Erythrobacteraceae</taxon>
        <taxon>Altericroceibacterium</taxon>
    </lineage>
</organism>
<dbReference type="Proteomes" id="UP000438476">
    <property type="component" value="Unassembled WGS sequence"/>
</dbReference>
<keyword evidence="3" id="KW-1185">Reference proteome</keyword>
<evidence type="ECO:0000313" key="2">
    <source>
        <dbReference type="EMBL" id="MXO65549.1"/>
    </source>
</evidence>
<reference evidence="2 3" key="1">
    <citation type="submission" date="2019-12" db="EMBL/GenBank/DDBJ databases">
        <title>Genomic-based taxomic classification of the family Erythrobacteraceae.</title>
        <authorList>
            <person name="Xu L."/>
        </authorList>
    </citation>
    <scope>NUCLEOTIDE SEQUENCE [LARGE SCALE GENOMIC DNA]</scope>
    <source>
        <strain evidence="2 3">LMG 29518</strain>
    </source>
</reference>
<gene>
    <name evidence="2" type="ORF">GRI91_07265</name>
</gene>
<comment type="caution">
    <text evidence="2">The sequence shown here is derived from an EMBL/GenBank/DDBJ whole genome shotgun (WGS) entry which is preliminary data.</text>
</comment>
<protein>
    <submittedName>
        <fullName evidence="2">UrcA family protein</fullName>
    </submittedName>
</protein>
<sequence length="109" mass="11630">MMMVRAFLAVAACAVASPAMASAPNSFGHESAELRLDGIDFDTAEGQNRLAIRLDNVAHTICGDRLASVHLATAKKARECRADVIADVRSQISQQLAKKSQTAQFASSR</sequence>
<name>A0A6I4T545_9SPHN</name>
<accession>A0A6I4T545</accession>
<dbReference type="OrthoDB" id="7428650at2"/>
<evidence type="ECO:0000313" key="3">
    <source>
        <dbReference type="Proteomes" id="UP000438476"/>
    </source>
</evidence>
<dbReference type="EMBL" id="WTYT01000003">
    <property type="protein sequence ID" value="MXO65549.1"/>
    <property type="molecule type" value="Genomic_DNA"/>
</dbReference>
<feature type="chain" id="PRO_5026340005" evidence="1">
    <location>
        <begin position="22"/>
        <end position="109"/>
    </location>
</feature>
<feature type="signal peptide" evidence="1">
    <location>
        <begin position="1"/>
        <end position="21"/>
    </location>
</feature>